<accession>A0ABQ5UAS9</accession>
<dbReference type="RefSeq" id="WP_284388806.1">
    <property type="nucleotide sequence ID" value="NZ_BSNG01000001.1"/>
</dbReference>
<comment type="caution">
    <text evidence="2">The sequence shown here is derived from an EMBL/GenBank/DDBJ whole genome shotgun (WGS) entry which is preliminary data.</text>
</comment>
<gene>
    <name evidence="2" type="ORF">GCM10007913_11590</name>
</gene>
<sequence>MAPDVSLSAISYHAVTRYVQRVLGVIVPGDEAVMGAKALAADHCAAIDTTIDAVRAKILTPVVAAAIADGCTCIRTATYEIEVSQPEKVATTIHPRARQRAIKIMGKAEHRRSTLRHARRHGDAGAGDR</sequence>
<name>A0ABQ5UAS9_9HYPH</name>
<feature type="region of interest" description="Disordered" evidence="1">
    <location>
        <begin position="109"/>
        <end position="129"/>
    </location>
</feature>
<reference evidence="2" key="1">
    <citation type="journal article" date="2014" name="Int. J. Syst. Evol. Microbiol.">
        <title>Complete genome of a new Firmicutes species belonging to the dominant human colonic microbiota ('Ruminococcus bicirculans') reveals two chromosomes and a selective capacity to utilize plant glucans.</title>
        <authorList>
            <consortium name="NISC Comparative Sequencing Program"/>
            <person name="Wegmann U."/>
            <person name="Louis P."/>
            <person name="Goesmann A."/>
            <person name="Henrissat B."/>
            <person name="Duncan S.H."/>
            <person name="Flint H.J."/>
        </authorList>
    </citation>
    <scope>NUCLEOTIDE SEQUENCE</scope>
    <source>
        <strain evidence="2">NBRC 103855</strain>
    </source>
</reference>
<evidence type="ECO:0000313" key="2">
    <source>
        <dbReference type="EMBL" id="GLQ09227.1"/>
    </source>
</evidence>
<evidence type="ECO:0000313" key="3">
    <source>
        <dbReference type="Proteomes" id="UP001161406"/>
    </source>
</evidence>
<evidence type="ECO:0000256" key="1">
    <source>
        <dbReference type="SAM" id="MobiDB-lite"/>
    </source>
</evidence>
<dbReference type="EMBL" id="BSNG01000001">
    <property type="protein sequence ID" value="GLQ09227.1"/>
    <property type="molecule type" value="Genomic_DNA"/>
</dbReference>
<keyword evidence="3" id="KW-1185">Reference proteome</keyword>
<reference evidence="2" key="2">
    <citation type="submission" date="2023-01" db="EMBL/GenBank/DDBJ databases">
        <title>Draft genome sequence of Devosia yakushimensis strain NBRC 103855.</title>
        <authorList>
            <person name="Sun Q."/>
            <person name="Mori K."/>
        </authorList>
    </citation>
    <scope>NUCLEOTIDE SEQUENCE</scope>
    <source>
        <strain evidence="2">NBRC 103855</strain>
    </source>
</reference>
<proteinExistence type="predicted"/>
<organism evidence="2 3">
    <name type="scientific">Devosia yakushimensis</name>
    <dbReference type="NCBI Taxonomy" id="470028"/>
    <lineage>
        <taxon>Bacteria</taxon>
        <taxon>Pseudomonadati</taxon>
        <taxon>Pseudomonadota</taxon>
        <taxon>Alphaproteobacteria</taxon>
        <taxon>Hyphomicrobiales</taxon>
        <taxon>Devosiaceae</taxon>
        <taxon>Devosia</taxon>
    </lineage>
</organism>
<protein>
    <submittedName>
        <fullName evidence="2">Uncharacterized protein</fullName>
    </submittedName>
</protein>
<dbReference type="Proteomes" id="UP001161406">
    <property type="component" value="Unassembled WGS sequence"/>
</dbReference>